<dbReference type="Gene3D" id="1.10.3730.20">
    <property type="match status" value="1"/>
</dbReference>
<keyword evidence="1" id="KW-1133">Transmembrane helix</keyword>
<feature type="transmembrane region" description="Helical" evidence="1">
    <location>
        <begin position="270"/>
        <end position="289"/>
    </location>
</feature>
<evidence type="ECO:0000259" key="2">
    <source>
        <dbReference type="Pfam" id="PF00892"/>
    </source>
</evidence>
<proteinExistence type="predicted"/>
<accession>A0ABS0Y100</accession>
<feature type="transmembrane region" description="Helical" evidence="1">
    <location>
        <begin position="108"/>
        <end position="127"/>
    </location>
</feature>
<feature type="domain" description="EamA" evidence="2">
    <location>
        <begin position="18"/>
        <end position="149"/>
    </location>
</feature>
<dbReference type="PANTHER" id="PTHR22911:SF135">
    <property type="entry name" value="BLR4310 PROTEIN"/>
    <property type="match status" value="1"/>
</dbReference>
<dbReference type="InterPro" id="IPR000620">
    <property type="entry name" value="EamA_dom"/>
</dbReference>
<keyword evidence="1" id="KW-0472">Membrane</keyword>
<gene>
    <name evidence="3" type="ORF">JAO75_11260</name>
</gene>
<evidence type="ECO:0000313" key="4">
    <source>
        <dbReference type="Proteomes" id="UP000620670"/>
    </source>
</evidence>
<feature type="transmembrane region" description="Helical" evidence="1">
    <location>
        <begin position="156"/>
        <end position="175"/>
    </location>
</feature>
<dbReference type="PANTHER" id="PTHR22911">
    <property type="entry name" value="ACYL-MALONYL CONDENSING ENZYME-RELATED"/>
    <property type="match status" value="1"/>
</dbReference>
<feature type="transmembrane region" description="Helical" evidence="1">
    <location>
        <begin position="39"/>
        <end position="62"/>
    </location>
</feature>
<protein>
    <submittedName>
        <fullName evidence="3">DMT family transporter</fullName>
    </submittedName>
</protein>
<feature type="transmembrane region" description="Helical" evidence="1">
    <location>
        <begin position="134"/>
        <end position="150"/>
    </location>
</feature>
<dbReference type="Proteomes" id="UP000620670">
    <property type="component" value="Unassembled WGS sequence"/>
</dbReference>
<feature type="domain" description="EamA" evidence="2">
    <location>
        <begin position="160"/>
        <end position="286"/>
    </location>
</feature>
<dbReference type="EMBL" id="JAELXT010000009">
    <property type="protein sequence ID" value="MBJ6125983.1"/>
    <property type="molecule type" value="Genomic_DNA"/>
</dbReference>
<feature type="transmembrane region" description="Helical" evidence="1">
    <location>
        <begin position="245"/>
        <end position="264"/>
    </location>
</feature>
<evidence type="ECO:0000313" key="3">
    <source>
        <dbReference type="EMBL" id="MBJ6125983.1"/>
    </source>
</evidence>
<dbReference type="Pfam" id="PF00892">
    <property type="entry name" value="EamA"/>
    <property type="match status" value="2"/>
</dbReference>
<feature type="transmembrane region" description="Helical" evidence="1">
    <location>
        <begin position="214"/>
        <end position="233"/>
    </location>
</feature>
<dbReference type="InterPro" id="IPR037185">
    <property type="entry name" value="EmrE-like"/>
</dbReference>
<feature type="transmembrane region" description="Helical" evidence="1">
    <location>
        <begin position="12"/>
        <end position="33"/>
    </location>
</feature>
<dbReference type="SUPFAM" id="SSF103481">
    <property type="entry name" value="Multidrug resistance efflux transporter EmrE"/>
    <property type="match status" value="2"/>
</dbReference>
<dbReference type="RefSeq" id="WP_199049236.1">
    <property type="nucleotide sequence ID" value="NZ_JAELXT010000009.1"/>
</dbReference>
<sequence>MSQPASSPVNKVRSGVLVGIGLMLLGVFMFAMNDVMGKWLVATYSVGQVLLLRSVAALAVLLPVMLRQKVPFEIPPQPGLHALRVTLSTLEVACFYWAVTYLPLADVMTYYLAGPIYVAAFAAFWLGEKIDKPRMLAIACGFVGVLIALRPSSATLSLPALIALAGSLFYSLLMITTRKLRETHDATLVLGQILGTLIFGLIAAPLAWVTPTPLDLAGLFLLGIVSMTAHMCVNRSLKIAPASVVAPYQYTLIVWAIVLGYLFFGDVVGFWTLVGAAVICGAGLALLLLEREAARRGREAKDIETPVLPEA</sequence>
<evidence type="ECO:0000256" key="1">
    <source>
        <dbReference type="SAM" id="Phobius"/>
    </source>
</evidence>
<feature type="transmembrane region" description="Helical" evidence="1">
    <location>
        <begin position="187"/>
        <end position="208"/>
    </location>
</feature>
<comment type="caution">
    <text evidence="3">The sequence shown here is derived from an EMBL/GenBank/DDBJ whole genome shotgun (WGS) entry which is preliminary data.</text>
</comment>
<keyword evidence="1" id="KW-0812">Transmembrane</keyword>
<reference evidence="4" key="1">
    <citation type="submission" date="2020-12" db="EMBL/GenBank/DDBJ databases">
        <title>Hymenobacter sp.</title>
        <authorList>
            <person name="Kim M.K."/>
        </authorList>
    </citation>
    <scope>NUCLEOTIDE SEQUENCE [LARGE SCALE GENOMIC DNA]</scope>
    <source>
        <strain evidence="4">BT325</strain>
    </source>
</reference>
<keyword evidence="4" id="KW-1185">Reference proteome</keyword>
<name>A0ABS0Y100_9HYPH</name>
<organism evidence="3 4">
    <name type="scientific">Microvirga splendida</name>
    <dbReference type="NCBI Taxonomy" id="2795727"/>
    <lineage>
        <taxon>Bacteria</taxon>
        <taxon>Pseudomonadati</taxon>
        <taxon>Pseudomonadota</taxon>
        <taxon>Alphaproteobacteria</taxon>
        <taxon>Hyphomicrobiales</taxon>
        <taxon>Methylobacteriaceae</taxon>
        <taxon>Microvirga</taxon>
    </lineage>
</organism>